<dbReference type="InterPro" id="IPR029787">
    <property type="entry name" value="Nucleotide_cyclase"/>
</dbReference>
<keyword evidence="3" id="KW-0472">Membrane</keyword>
<evidence type="ECO:0000259" key="4">
    <source>
        <dbReference type="PROSITE" id="PS50887"/>
    </source>
</evidence>
<keyword evidence="3" id="KW-0812">Transmembrane</keyword>
<feature type="domain" description="GGDEF" evidence="4">
    <location>
        <begin position="223"/>
        <end position="355"/>
    </location>
</feature>
<dbReference type="RefSeq" id="WP_374814798.1">
    <property type="nucleotide sequence ID" value="NZ_JBHFLD010000018.1"/>
</dbReference>
<feature type="transmembrane region" description="Helical" evidence="3">
    <location>
        <begin position="75"/>
        <end position="94"/>
    </location>
</feature>
<sequence length="367" mass="41468">MDHDFLADHASSGEQEERQISRLLNGLSIMAALFLAGIGTKAWYADHPVHAWVLWLFVVPVVFNMVWYAWKRDRVVQKAGLLITVGLLFTYLLASGGEGNTGPLWFYVFPPLLFYLTSLKGGTAILLFCYLLAIIVFQFPWLPFVTAEYSTDFKIRFFATLTFESIFCFVLEAGRLRARNRLLALAKTHERAARTDELTGLANRREMQNRLDTEFSRFKRAGHHFSVVLIDLDLFKRINDDFGHDAGDLVLRQFADLTRTVVRQSDLAARWGGEEFLLLLPDTTLLQALALAERLRAEVASTAFRHQKQKLPVTISAGVCSISKADSVNDLLKQVDIQLYNAKGRGRNRIAPRVRSQEVISPSDTSA</sequence>
<evidence type="ECO:0000313" key="6">
    <source>
        <dbReference type="Proteomes" id="UP001576762"/>
    </source>
</evidence>
<protein>
    <recommendedName>
        <fullName evidence="1">diguanylate cyclase</fullName>
        <ecNumber evidence="1">2.7.7.65</ecNumber>
    </recommendedName>
</protein>
<dbReference type="EC" id="2.7.7.65" evidence="1"/>
<dbReference type="Pfam" id="PF00990">
    <property type="entry name" value="GGDEF"/>
    <property type="match status" value="1"/>
</dbReference>
<reference evidence="5 6" key="1">
    <citation type="submission" date="2024-09" db="EMBL/GenBank/DDBJ databases">
        <title>Draft genome sequences of 6 high pH adapted Marinobacter shengliensis sp. isolated from Mariana forearc serpentinite mud volcanoes.</title>
        <authorList>
            <person name="Elkassas S."/>
            <person name="Serres M."/>
            <person name="Michael N."/>
            <person name="Amina P."/>
            <person name="Teodora Z."/>
            <person name="Julie H."/>
        </authorList>
    </citation>
    <scope>NUCLEOTIDE SEQUENCE [LARGE SCALE GENOMIC DNA]</scope>
    <source>
        <strain evidence="5 6">EB4</strain>
    </source>
</reference>
<dbReference type="PANTHER" id="PTHR45138">
    <property type="entry name" value="REGULATORY COMPONENTS OF SENSORY TRANSDUCTION SYSTEM"/>
    <property type="match status" value="1"/>
</dbReference>
<dbReference type="PANTHER" id="PTHR45138:SF9">
    <property type="entry name" value="DIGUANYLATE CYCLASE DGCM-RELATED"/>
    <property type="match status" value="1"/>
</dbReference>
<dbReference type="CDD" id="cd01949">
    <property type="entry name" value="GGDEF"/>
    <property type="match status" value="1"/>
</dbReference>
<dbReference type="PROSITE" id="PS50887">
    <property type="entry name" value="GGDEF"/>
    <property type="match status" value="1"/>
</dbReference>
<dbReference type="InterPro" id="IPR043128">
    <property type="entry name" value="Rev_trsase/Diguanyl_cyclase"/>
</dbReference>
<organism evidence="5 6">
    <name type="scientific">Marinobacter shengliensis</name>
    <dbReference type="NCBI Taxonomy" id="1389223"/>
    <lineage>
        <taxon>Bacteria</taxon>
        <taxon>Pseudomonadati</taxon>
        <taxon>Pseudomonadota</taxon>
        <taxon>Gammaproteobacteria</taxon>
        <taxon>Pseudomonadales</taxon>
        <taxon>Marinobacteraceae</taxon>
        <taxon>Marinobacter</taxon>
    </lineage>
</organism>
<dbReference type="InterPro" id="IPR050469">
    <property type="entry name" value="Diguanylate_Cyclase"/>
</dbReference>
<dbReference type="NCBIfam" id="TIGR00254">
    <property type="entry name" value="GGDEF"/>
    <property type="match status" value="1"/>
</dbReference>
<name>A0ABV4W8I4_9GAMM</name>
<dbReference type="EMBL" id="JBHFLD010000018">
    <property type="protein sequence ID" value="MFB2716496.1"/>
    <property type="molecule type" value="Genomic_DNA"/>
</dbReference>
<feature type="transmembrane region" description="Helical" evidence="3">
    <location>
        <begin position="124"/>
        <end position="141"/>
    </location>
</feature>
<comment type="caution">
    <text evidence="5">The sequence shown here is derived from an EMBL/GenBank/DDBJ whole genome shotgun (WGS) entry which is preliminary data.</text>
</comment>
<evidence type="ECO:0000256" key="3">
    <source>
        <dbReference type="SAM" id="Phobius"/>
    </source>
</evidence>
<accession>A0ABV4W8I4</accession>
<proteinExistence type="predicted"/>
<dbReference type="Proteomes" id="UP001576762">
    <property type="component" value="Unassembled WGS sequence"/>
</dbReference>
<dbReference type="Gene3D" id="3.30.70.270">
    <property type="match status" value="1"/>
</dbReference>
<evidence type="ECO:0000256" key="1">
    <source>
        <dbReference type="ARBA" id="ARBA00012528"/>
    </source>
</evidence>
<dbReference type="SMART" id="SM00267">
    <property type="entry name" value="GGDEF"/>
    <property type="match status" value="1"/>
</dbReference>
<feature type="transmembrane region" description="Helical" evidence="3">
    <location>
        <begin position="49"/>
        <end position="68"/>
    </location>
</feature>
<feature type="transmembrane region" description="Helical" evidence="3">
    <location>
        <begin position="153"/>
        <end position="171"/>
    </location>
</feature>
<keyword evidence="6" id="KW-1185">Reference proteome</keyword>
<keyword evidence="3" id="KW-1133">Transmembrane helix</keyword>
<evidence type="ECO:0000313" key="5">
    <source>
        <dbReference type="EMBL" id="MFB2716496.1"/>
    </source>
</evidence>
<dbReference type="InterPro" id="IPR000160">
    <property type="entry name" value="GGDEF_dom"/>
</dbReference>
<comment type="catalytic activity">
    <reaction evidence="2">
        <text>2 GTP = 3',3'-c-di-GMP + 2 diphosphate</text>
        <dbReference type="Rhea" id="RHEA:24898"/>
        <dbReference type="ChEBI" id="CHEBI:33019"/>
        <dbReference type="ChEBI" id="CHEBI:37565"/>
        <dbReference type="ChEBI" id="CHEBI:58805"/>
        <dbReference type="EC" id="2.7.7.65"/>
    </reaction>
</comment>
<dbReference type="SUPFAM" id="SSF55073">
    <property type="entry name" value="Nucleotide cyclase"/>
    <property type="match status" value="1"/>
</dbReference>
<feature type="transmembrane region" description="Helical" evidence="3">
    <location>
        <begin position="23"/>
        <end position="43"/>
    </location>
</feature>
<evidence type="ECO:0000256" key="2">
    <source>
        <dbReference type="ARBA" id="ARBA00034247"/>
    </source>
</evidence>
<gene>
    <name evidence="5" type="ORF">ACE05E_13490</name>
</gene>